<dbReference type="AlphaFoldDB" id="A0A1F7YWR5"/>
<dbReference type="PROSITE" id="PS51740">
    <property type="entry name" value="SPOVT_ABRB"/>
    <property type="match status" value="1"/>
</dbReference>
<dbReference type="Gene3D" id="2.10.260.10">
    <property type="match status" value="1"/>
</dbReference>
<evidence type="ECO:0000256" key="1">
    <source>
        <dbReference type="PROSITE-ProRule" id="PRU01076"/>
    </source>
</evidence>
<feature type="domain" description="SpoVT-AbrB" evidence="2">
    <location>
        <begin position="3"/>
        <end position="46"/>
    </location>
</feature>
<proteinExistence type="predicted"/>
<dbReference type="Proteomes" id="UP000178870">
    <property type="component" value="Unassembled WGS sequence"/>
</dbReference>
<sequence length="79" mass="8783">MITSIITIGNSRGVRIPRPLLDESGLKEKVELKAKKGEIRIVAVKKPSAVETALLSEKALSDWNRPEEDKAWGSLQRET</sequence>
<organism evidence="3 4">
    <name type="scientific">Candidatus Woesebacteria bacterium RIFCSPHIGHO2_01_FULL_44_21</name>
    <dbReference type="NCBI Taxonomy" id="1802503"/>
    <lineage>
        <taxon>Bacteria</taxon>
        <taxon>Candidatus Woeseibacteriota</taxon>
    </lineage>
</organism>
<dbReference type="SMART" id="SM00966">
    <property type="entry name" value="SpoVT_AbrB"/>
    <property type="match status" value="1"/>
</dbReference>
<keyword evidence="1" id="KW-0238">DNA-binding</keyword>
<name>A0A1F7YWR5_9BACT</name>
<evidence type="ECO:0000313" key="3">
    <source>
        <dbReference type="EMBL" id="OGM31624.1"/>
    </source>
</evidence>
<dbReference type="InterPro" id="IPR037914">
    <property type="entry name" value="SpoVT-AbrB_sf"/>
</dbReference>
<reference evidence="3 4" key="1">
    <citation type="journal article" date="2016" name="Nat. Commun.">
        <title>Thousands of microbial genomes shed light on interconnected biogeochemical processes in an aquifer system.</title>
        <authorList>
            <person name="Anantharaman K."/>
            <person name="Brown C.T."/>
            <person name="Hug L.A."/>
            <person name="Sharon I."/>
            <person name="Castelle C.J."/>
            <person name="Probst A.J."/>
            <person name="Thomas B.C."/>
            <person name="Singh A."/>
            <person name="Wilkins M.J."/>
            <person name="Karaoz U."/>
            <person name="Brodie E.L."/>
            <person name="Williams K.H."/>
            <person name="Hubbard S.S."/>
            <person name="Banfield J.F."/>
        </authorList>
    </citation>
    <scope>NUCLEOTIDE SEQUENCE [LARGE SCALE GENOMIC DNA]</scope>
</reference>
<accession>A0A1F7YWR5</accession>
<dbReference type="InterPro" id="IPR007159">
    <property type="entry name" value="SpoVT-AbrB_dom"/>
</dbReference>
<comment type="caution">
    <text evidence="3">The sequence shown here is derived from an EMBL/GenBank/DDBJ whole genome shotgun (WGS) entry which is preliminary data.</text>
</comment>
<dbReference type="GO" id="GO:0003677">
    <property type="term" value="F:DNA binding"/>
    <property type="evidence" value="ECO:0007669"/>
    <property type="project" value="UniProtKB-UniRule"/>
</dbReference>
<protein>
    <recommendedName>
        <fullName evidence="2">SpoVT-AbrB domain-containing protein</fullName>
    </recommendedName>
</protein>
<gene>
    <name evidence="3" type="ORF">A2803_00500</name>
</gene>
<evidence type="ECO:0000259" key="2">
    <source>
        <dbReference type="PROSITE" id="PS51740"/>
    </source>
</evidence>
<dbReference type="EMBL" id="MGGP01000023">
    <property type="protein sequence ID" value="OGM31624.1"/>
    <property type="molecule type" value="Genomic_DNA"/>
</dbReference>
<evidence type="ECO:0000313" key="4">
    <source>
        <dbReference type="Proteomes" id="UP000178870"/>
    </source>
</evidence>
<dbReference type="SUPFAM" id="SSF89447">
    <property type="entry name" value="AbrB/MazE/MraZ-like"/>
    <property type="match status" value="1"/>
</dbReference>